<gene>
    <name evidence="2" type="ORF">H9Q80_12235</name>
</gene>
<feature type="transmembrane region" description="Helical" evidence="1">
    <location>
        <begin position="5"/>
        <end position="23"/>
    </location>
</feature>
<proteinExistence type="predicted"/>
<keyword evidence="3" id="KW-1185">Reference proteome</keyword>
<dbReference type="KEGG" id="ehn:H9Q80_12235"/>
<evidence type="ECO:0000256" key="1">
    <source>
        <dbReference type="SAM" id="Phobius"/>
    </source>
</evidence>
<protein>
    <submittedName>
        <fullName evidence="2">Uncharacterized protein</fullName>
    </submittedName>
</protein>
<evidence type="ECO:0000313" key="2">
    <source>
        <dbReference type="EMBL" id="QNM11036.1"/>
    </source>
</evidence>
<feature type="transmembrane region" description="Helical" evidence="1">
    <location>
        <begin position="70"/>
        <end position="88"/>
    </location>
</feature>
<name>A0A7G9GJQ4_9FIRM</name>
<evidence type="ECO:0000313" key="3">
    <source>
        <dbReference type="Proteomes" id="UP000515856"/>
    </source>
</evidence>
<sequence length="102" mass="11371">MRFIIEIVCIAASVFIPISGIIFKKLDYKLLIIASLLFCTIAIIADIHLIQHFITNMDTAALEDVNPVSSIPTSIFALCLFSNAALIISKIIRHYRPRLLNA</sequence>
<dbReference type="RefSeq" id="WP_117453844.1">
    <property type="nucleotide sequence ID" value="NZ_CP060636.1"/>
</dbReference>
<dbReference type="Proteomes" id="UP000515856">
    <property type="component" value="Chromosome"/>
</dbReference>
<keyword evidence="1" id="KW-1133">Transmembrane helix</keyword>
<accession>A0A7G9GJQ4</accession>
<organism evidence="2 3">
    <name type="scientific">[Eubacterium] hominis</name>
    <dbReference type="NCBI Taxonomy" id="2764325"/>
    <lineage>
        <taxon>Bacteria</taxon>
        <taxon>Bacillati</taxon>
        <taxon>Bacillota</taxon>
        <taxon>Erysipelotrichia</taxon>
        <taxon>Erysipelotrichales</taxon>
        <taxon>Erysipelotrichaceae</taxon>
        <taxon>Amedibacillus</taxon>
    </lineage>
</organism>
<reference evidence="2 3" key="1">
    <citation type="submission" date="2020-08" db="EMBL/GenBank/DDBJ databases">
        <authorList>
            <person name="Liu C."/>
            <person name="Sun Q."/>
        </authorList>
    </citation>
    <scope>NUCLEOTIDE SEQUENCE [LARGE SCALE GENOMIC DNA]</scope>
    <source>
        <strain evidence="2 3">NSJ-61</strain>
    </source>
</reference>
<dbReference type="AlphaFoldDB" id="A0A7G9GJQ4"/>
<feature type="transmembrane region" description="Helical" evidence="1">
    <location>
        <begin position="30"/>
        <end position="50"/>
    </location>
</feature>
<dbReference type="EMBL" id="CP060636">
    <property type="protein sequence ID" value="QNM11036.1"/>
    <property type="molecule type" value="Genomic_DNA"/>
</dbReference>
<keyword evidence="1" id="KW-0812">Transmembrane</keyword>
<keyword evidence="1" id="KW-0472">Membrane</keyword>